<dbReference type="Proteomes" id="UP000029577">
    <property type="component" value="Unassembled WGS sequence"/>
</dbReference>
<dbReference type="AlphaFoldDB" id="A0A095TE75"/>
<dbReference type="PANTHER" id="PTHR34382:SF7">
    <property type="entry name" value="PTS SYSTEM N,N'-DIACETYLCHITOBIOSE-SPECIFIC EIIA COMPONENT"/>
    <property type="match status" value="1"/>
</dbReference>
<sequence length="112" mass="12390">MDITEEMMINLILCAGESKSFAMEAIQAARSGQWEQAAGCLQQSTLAARQCHNSQTQLIGLDEGCGKIPVSLIMVHAQDHIMNAMLCREMAEEIVALYQKFNSLTSQRKEAE</sequence>
<protein>
    <submittedName>
        <fullName evidence="8">Molecular chaperone TorD</fullName>
    </submittedName>
</protein>
<keyword evidence="9" id="KW-1185">Reference proteome</keyword>
<reference evidence="8" key="1">
    <citation type="submission" date="2014-12" db="EMBL/GenBank/DDBJ databases">
        <title>The draft genome of the Tatumella morbirosei type strain, LMG23360T isolated from pineapple rot.</title>
        <authorList>
            <person name="Smits T.H."/>
            <person name="Palmer M."/>
            <person name="Venter S.N."/>
            <person name="Duffy B."/>
            <person name="Steenkamp E.T."/>
            <person name="Chan W.Y."/>
            <person name="Coutinho T.A."/>
            <person name="Coetzee M.P."/>
            <person name="De Maayer P."/>
        </authorList>
    </citation>
    <scope>NUCLEOTIDE SEQUENCE [LARGE SCALE GENOMIC DNA]</scope>
    <source>
        <strain evidence="8">LMG 23360</strain>
    </source>
</reference>
<evidence type="ECO:0000313" key="9">
    <source>
        <dbReference type="Proteomes" id="UP000029577"/>
    </source>
</evidence>
<dbReference type="eggNOG" id="COG1447">
    <property type="taxonomic scope" value="Bacteria"/>
</dbReference>
<dbReference type="RefSeq" id="WP_038018219.1">
    <property type="nucleotide sequence ID" value="NZ_JPKR02000004.1"/>
</dbReference>
<dbReference type="PANTHER" id="PTHR34382">
    <property type="entry name" value="PTS SYSTEM N,N'-DIACETYLCHITOBIOSE-SPECIFIC EIIA COMPONENT"/>
    <property type="match status" value="1"/>
</dbReference>
<dbReference type="PROSITE" id="PS51095">
    <property type="entry name" value="PTS_EIIA_TYPE_3"/>
    <property type="match status" value="1"/>
</dbReference>
<dbReference type="Gene3D" id="1.20.58.80">
    <property type="entry name" value="Phosphotransferase system, lactose/cellobiose-type IIA subunit"/>
    <property type="match status" value="1"/>
</dbReference>
<feature type="binding site" evidence="6">
    <location>
        <position position="79"/>
    </location>
    <ligand>
        <name>Mg(2+)</name>
        <dbReference type="ChEBI" id="CHEBI:18420"/>
        <note>ligand shared between all trimeric partners</note>
    </ligand>
</feature>
<gene>
    <name evidence="8" type="ORF">HA49_06890</name>
</gene>
<dbReference type="PIRSF" id="PIRSF000699">
    <property type="entry name" value="PTS_IILac_III"/>
    <property type="match status" value="1"/>
</dbReference>
<dbReference type="GO" id="GO:0016740">
    <property type="term" value="F:transferase activity"/>
    <property type="evidence" value="ECO:0007669"/>
    <property type="project" value="UniProtKB-KW"/>
</dbReference>
<dbReference type="InterPro" id="IPR003188">
    <property type="entry name" value="PTS_IIA_lac/cel"/>
</dbReference>
<dbReference type="Pfam" id="PF02255">
    <property type="entry name" value="PTS_IIA"/>
    <property type="match status" value="1"/>
</dbReference>
<keyword evidence="6" id="KW-0460">Magnesium</keyword>
<keyword evidence="1" id="KW-0813">Transport</keyword>
<dbReference type="OrthoDB" id="350602at2"/>
<proteinExistence type="predicted"/>
<dbReference type="InterPro" id="IPR036542">
    <property type="entry name" value="PTS_IIA_lac/cel_sf"/>
</dbReference>
<keyword evidence="6" id="KW-0479">Metal-binding</keyword>
<evidence type="ECO:0000256" key="4">
    <source>
        <dbReference type="ARBA" id="ARBA00022683"/>
    </source>
</evidence>
<dbReference type="GO" id="GO:0009401">
    <property type="term" value="P:phosphoenolpyruvate-dependent sugar phosphotransferase system"/>
    <property type="evidence" value="ECO:0007669"/>
    <property type="project" value="UniProtKB-KW"/>
</dbReference>
<keyword evidence="3" id="KW-0808">Transferase</keyword>
<feature type="modified residue" description="Phosphohistidine; by HPr" evidence="7">
    <location>
        <position position="76"/>
    </location>
</feature>
<comment type="cofactor">
    <cofactor evidence="6">
        <name>Mg(2+)</name>
        <dbReference type="ChEBI" id="CHEBI:18420"/>
    </cofactor>
    <text evidence="6">Binds 1 Mg(2+) ion per trimer.</text>
</comment>
<evidence type="ECO:0000256" key="6">
    <source>
        <dbReference type="PIRSR" id="PIRSR000699-2"/>
    </source>
</evidence>
<keyword evidence="4" id="KW-0598">Phosphotransferase system</keyword>
<evidence type="ECO:0000256" key="3">
    <source>
        <dbReference type="ARBA" id="ARBA00022679"/>
    </source>
</evidence>
<dbReference type="SUPFAM" id="SSF46973">
    <property type="entry name" value="Enzyme IIa from lactose specific PTS, IIa-lac"/>
    <property type="match status" value="1"/>
</dbReference>
<evidence type="ECO:0000256" key="5">
    <source>
        <dbReference type="PIRSR" id="PIRSR000699-1"/>
    </source>
</evidence>
<comment type="caution">
    <text evidence="8">The sequence shown here is derived from an EMBL/GenBank/DDBJ whole genome shotgun (WGS) entry which is preliminary data.</text>
</comment>
<organism evidence="8 9">
    <name type="scientific">Tatumella morbirosei</name>
    <dbReference type="NCBI Taxonomy" id="642227"/>
    <lineage>
        <taxon>Bacteria</taxon>
        <taxon>Pseudomonadati</taxon>
        <taxon>Pseudomonadota</taxon>
        <taxon>Gammaproteobacteria</taxon>
        <taxon>Enterobacterales</taxon>
        <taxon>Erwiniaceae</taxon>
        <taxon>Tatumella</taxon>
    </lineage>
</organism>
<dbReference type="GO" id="GO:0046872">
    <property type="term" value="F:metal ion binding"/>
    <property type="evidence" value="ECO:0007669"/>
    <property type="project" value="UniProtKB-KW"/>
</dbReference>
<accession>A0A095TE75</accession>
<evidence type="ECO:0000256" key="1">
    <source>
        <dbReference type="ARBA" id="ARBA00022448"/>
    </source>
</evidence>
<keyword evidence="2" id="KW-0762">Sugar transport</keyword>
<evidence type="ECO:0000256" key="2">
    <source>
        <dbReference type="ARBA" id="ARBA00022597"/>
    </source>
</evidence>
<dbReference type="STRING" id="642227.HA49_06890"/>
<feature type="active site" description="Tele-phosphohistidine intermediate" evidence="5">
    <location>
        <position position="76"/>
    </location>
</feature>
<evidence type="ECO:0000313" key="8">
    <source>
        <dbReference type="EMBL" id="KGD74997.1"/>
    </source>
</evidence>
<evidence type="ECO:0000256" key="7">
    <source>
        <dbReference type="PROSITE-ProRule" id="PRU00418"/>
    </source>
</evidence>
<dbReference type="EMBL" id="JPKR02000004">
    <property type="protein sequence ID" value="KGD74997.1"/>
    <property type="molecule type" value="Genomic_DNA"/>
</dbReference>
<name>A0A095TE75_9GAMM</name>